<dbReference type="Gene3D" id="3.40.50.1000">
    <property type="entry name" value="HAD superfamily/HAD-like"/>
    <property type="match status" value="1"/>
</dbReference>
<keyword evidence="2" id="KW-0378">Hydrolase</keyword>
<dbReference type="InterPro" id="IPR023198">
    <property type="entry name" value="PGP-like_dom2"/>
</dbReference>
<evidence type="ECO:0000313" key="4">
    <source>
        <dbReference type="Proteomes" id="UP001281731"/>
    </source>
</evidence>
<proteinExistence type="predicted"/>
<accession>A0AAW9HLY1</accession>
<dbReference type="InterPro" id="IPR050155">
    <property type="entry name" value="HAD-like_hydrolase_sf"/>
</dbReference>
<evidence type="ECO:0000313" key="3">
    <source>
        <dbReference type="Proteomes" id="UP001275049"/>
    </source>
</evidence>
<dbReference type="InterPro" id="IPR023214">
    <property type="entry name" value="HAD_sf"/>
</dbReference>
<dbReference type="GO" id="GO:0004713">
    <property type="term" value="F:protein tyrosine kinase activity"/>
    <property type="evidence" value="ECO:0007669"/>
    <property type="project" value="TreeGrafter"/>
</dbReference>
<dbReference type="Gene3D" id="1.10.150.240">
    <property type="entry name" value="Putative phosphatase, domain 2"/>
    <property type="match status" value="1"/>
</dbReference>
<reference evidence="2 3" key="1">
    <citation type="submission" date="2023-10" db="EMBL/GenBank/DDBJ databases">
        <title>Whole Genome based description of the genera Actinobaculum and Actinotignum reveals a complex phylogenetic relationship within the species included in the genus Actinotignum.</title>
        <authorList>
            <person name="Jensen C.S."/>
            <person name="Dargis R."/>
            <person name="Kemp M."/>
            <person name="Christensen J.J."/>
        </authorList>
    </citation>
    <scope>NUCLEOTIDE SEQUENCE</scope>
    <source>
        <strain evidence="2">SLA_B511</strain>
        <strain evidence="1 3">SLA_B974</strain>
    </source>
</reference>
<comment type="caution">
    <text evidence="2">The sequence shown here is derived from an EMBL/GenBank/DDBJ whole genome shotgun (WGS) entry which is preliminary data.</text>
</comment>
<dbReference type="AlphaFoldDB" id="A0AAW9HLY1"/>
<dbReference type="EMBL" id="JAWNGA010000001">
    <property type="protein sequence ID" value="MDY5132221.1"/>
    <property type="molecule type" value="Genomic_DNA"/>
</dbReference>
<organism evidence="2 4">
    <name type="scientific">Actinotignum urinale</name>
    <dbReference type="NCBI Taxonomy" id="190146"/>
    <lineage>
        <taxon>Bacteria</taxon>
        <taxon>Bacillati</taxon>
        <taxon>Actinomycetota</taxon>
        <taxon>Actinomycetes</taxon>
        <taxon>Actinomycetales</taxon>
        <taxon>Actinomycetaceae</taxon>
        <taxon>Actinotignum</taxon>
    </lineage>
</organism>
<dbReference type="PANTHER" id="PTHR43434">
    <property type="entry name" value="PHOSPHOGLYCOLATE PHOSPHATASE"/>
    <property type="match status" value="1"/>
</dbReference>
<gene>
    <name evidence="2" type="ORF">R6G80_04035</name>
    <name evidence="1" type="ORF">R6G86_00485</name>
</gene>
<keyword evidence="3" id="KW-1185">Reference proteome</keyword>
<name>A0AAW9HLY1_9ACTO</name>
<dbReference type="GO" id="GO:0016787">
    <property type="term" value="F:hydrolase activity"/>
    <property type="evidence" value="ECO:0007669"/>
    <property type="project" value="UniProtKB-KW"/>
</dbReference>
<dbReference type="PANTHER" id="PTHR43434:SF20">
    <property type="entry name" value="5'-NUCLEOTIDASE"/>
    <property type="match status" value="1"/>
</dbReference>
<dbReference type="GO" id="GO:0005829">
    <property type="term" value="C:cytosol"/>
    <property type="evidence" value="ECO:0007669"/>
    <property type="project" value="TreeGrafter"/>
</dbReference>
<dbReference type="EMBL" id="JAWNGC010000004">
    <property type="protein sequence ID" value="MDY5154895.1"/>
    <property type="molecule type" value="Genomic_DNA"/>
</dbReference>
<dbReference type="InterPro" id="IPR041492">
    <property type="entry name" value="HAD_2"/>
</dbReference>
<sequence length="238" mass="26305">MKPILIDLDGTLHDSAAIIKQTFGATLKECLGRTEPPEYFTQFIGPPLLQGFTRMGASDPAKMVMEYRIRYEKNMLDTPCFPGMEELVKKLHDAGVPLAIATSKKDTNSRTILEHQGLAQYIDVIAGDPETRPGYSKADVVEDALNRLSALGVDTSEALMVGDRIYDIEGAGKNGVPTVMVTWGAGRPEEWELAWKHVDTVDQLETLLFGFARGEIRAEFDAEKHRQAVELNAKINAN</sequence>
<dbReference type="Proteomes" id="UP001281731">
    <property type="component" value="Unassembled WGS sequence"/>
</dbReference>
<dbReference type="SUPFAM" id="SSF56784">
    <property type="entry name" value="HAD-like"/>
    <property type="match status" value="1"/>
</dbReference>
<dbReference type="RefSeq" id="WP_022865620.1">
    <property type="nucleotide sequence ID" value="NZ_CAMYCL010000018.1"/>
</dbReference>
<dbReference type="InterPro" id="IPR036412">
    <property type="entry name" value="HAD-like_sf"/>
</dbReference>
<dbReference type="Pfam" id="PF13419">
    <property type="entry name" value="HAD_2"/>
    <property type="match status" value="1"/>
</dbReference>
<dbReference type="Proteomes" id="UP001275049">
    <property type="component" value="Unassembled WGS sequence"/>
</dbReference>
<dbReference type="SFLD" id="SFLDG01129">
    <property type="entry name" value="C1.5:_HAD__Beta-PGM__Phosphata"/>
    <property type="match status" value="1"/>
</dbReference>
<protein>
    <submittedName>
        <fullName evidence="2">HAD hydrolase-like protein</fullName>
    </submittedName>
</protein>
<evidence type="ECO:0000313" key="2">
    <source>
        <dbReference type="EMBL" id="MDY5154895.1"/>
    </source>
</evidence>
<evidence type="ECO:0000313" key="1">
    <source>
        <dbReference type="EMBL" id="MDY5132221.1"/>
    </source>
</evidence>
<dbReference type="SFLD" id="SFLDS00003">
    <property type="entry name" value="Haloacid_Dehalogenase"/>
    <property type="match status" value="1"/>
</dbReference>